<name>A0ABQ0C0Q6_9FIRM</name>
<keyword evidence="1" id="KW-0812">Transmembrane</keyword>
<gene>
    <name evidence="2" type="ORF">K340107D12_51810</name>
</gene>
<feature type="transmembrane region" description="Helical" evidence="1">
    <location>
        <begin position="217"/>
        <end position="236"/>
    </location>
</feature>
<evidence type="ECO:0008006" key="4">
    <source>
        <dbReference type="Google" id="ProtNLM"/>
    </source>
</evidence>
<protein>
    <recommendedName>
        <fullName evidence="4">ABC-2 family transporter protein</fullName>
    </recommendedName>
</protein>
<reference evidence="2 3" key="1">
    <citation type="submission" date="2024-04" db="EMBL/GenBank/DDBJ databases">
        <title>Defined microbial consortia suppress multidrug-resistant proinflammatory Enterobacteriaceae via ecological control.</title>
        <authorList>
            <person name="Furuichi M."/>
            <person name="Kawaguchi T."/>
            <person name="Pust M."/>
            <person name="Yasuma K."/>
            <person name="Plichta D."/>
            <person name="Hasegawa N."/>
            <person name="Ohya T."/>
            <person name="Bhattarai S."/>
            <person name="Sasajima S."/>
            <person name="Aoto Y."/>
            <person name="Tuganbaev T."/>
            <person name="Yaginuma M."/>
            <person name="Ueda M."/>
            <person name="Okahashi N."/>
            <person name="Amafuji K."/>
            <person name="Kiridooshi Y."/>
            <person name="Sugita K."/>
            <person name="Strazar M."/>
            <person name="Skelly A."/>
            <person name="Suda W."/>
            <person name="Hattori M."/>
            <person name="Nakamoto N."/>
            <person name="Caballero S."/>
            <person name="Norman J."/>
            <person name="Olle B."/>
            <person name="Tanoue T."/>
            <person name="Arita M."/>
            <person name="Bucci V."/>
            <person name="Atarashi K."/>
            <person name="Xavier R."/>
            <person name="Honda K."/>
        </authorList>
    </citation>
    <scope>NUCLEOTIDE SEQUENCE [LARGE SCALE GENOMIC DNA]</scope>
    <source>
        <strain evidence="3">k34-0107-D12</strain>
    </source>
</reference>
<comment type="caution">
    <text evidence="2">The sequence shown here is derived from an EMBL/GenBank/DDBJ whole genome shotgun (WGS) entry which is preliminary data.</text>
</comment>
<dbReference type="RefSeq" id="WP_227211826.1">
    <property type="nucleotide sequence ID" value="NZ_BAABZQ010000001.1"/>
</dbReference>
<dbReference type="EMBL" id="BAABZQ010000001">
    <property type="protein sequence ID" value="GAA6502365.1"/>
    <property type="molecule type" value="Genomic_DNA"/>
</dbReference>
<organism evidence="2 3">
    <name type="scientific">Blautia parvula</name>
    <dbReference type="NCBI Taxonomy" id="2877527"/>
    <lineage>
        <taxon>Bacteria</taxon>
        <taxon>Bacillati</taxon>
        <taxon>Bacillota</taxon>
        <taxon>Clostridia</taxon>
        <taxon>Lachnospirales</taxon>
        <taxon>Lachnospiraceae</taxon>
        <taxon>Blautia</taxon>
    </lineage>
</organism>
<dbReference type="Proteomes" id="UP001600941">
    <property type="component" value="Unassembled WGS sequence"/>
</dbReference>
<accession>A0ABQ0C0Q6</accession>
<proteinExistence type="predicted"/>
<sequence length="242" mass="26880">MRRFSGLVKYQIQQYFSTSRFAMPFAVLMILLYSIYSSRPVGVVDSLMVSCVFLFLLMVWIGVTACDMEHEVSEQILILRVQSAWKYYSSHACFLFLIGMISSAIAVLFPVIMDLCSRGQLFERPLKTADLLYGFPLMSVSAFLGGALGEISHPGLNRNRKTAILFTFLLAVTAVTKAAILKNVPVLAVLLWVVPPISDVTAMFAEESCFSVNKCSTAFIILLISGMIWTAVKIMGLKKKGF</sequence>
<feature type="transmembrane region" description="Helical" evidence="1">
    <location>
        <begin position="47"/>
        <end position="66"/>
    </location>
</feature>
<feature type="transmembrane region" description="Helical" evidence="1">
    <location>
        <begin position="21"/>
        <end position="41"/>
    </location>
</feature>
<feature type="transmembrane region" description="Helical" evidence="1">
    <location>
        <begin position="87"/>
        <end position="112"/>
    </location>
</feature>
<keyword evidence="1" id="KW-0472">Membrane</keyword>
<evidence type="ECO:0000256" key="1">
    <source>
        <dbReference type="SAM" id="Phobius"/>
    </source>
</evidence>
<evidence type="ECO:0000313" key="3">
    <source>
        <dbReference type="Proteomes" id="UP001600941"/>
    </source>
</evidence>
<keyword evidence="1" id="KW-1133">Transmembrane helix</keyword>
<keyword evidence="3" id="KW-1185">Reference proteome</keyword>
<feature type="transmembrane region" description="Helical" evidence="1">
    <location>
        <begin position="132"/>
        <end position="151"/>
    </location>
</feature>
<feature type="transmembrane region" description="Helical" evidence="1">
    <location>
        <begin position="163"/>
        <end position="180"/>
    </location>
</feature>
<evidence type="ECO:0000313" key="2">
    <source>
        <dbReference type="EMBL" id="GAA6502365.1"/>
    </source>
</evidence>